<dbReference type="PROSITE" id="PS51257">
    <property type="entry name" value="PROKAR_LIPOPROTEIN"/>
    <property type="match status" value="1"/>
</dbReference>
<keyword evidence="1" id="KW-0732">Signal</keyword>
<feature type="signal peptide" evidence="1">
    <location>
        <begin position="1"/>
        <end position="16"/>
    </location>
</feature>
<gene>
    <name evidence="2" type="ORF">BOX37_07960</name>
</gene>
<dbReference type="KEGG" id="nsl:BOX37_07960"/>
<dbReference type="OrthoDB" id="4569946at2"/>
<organism evidence="2 3">
    <name type="scientific">Nocardia mangyaensis</name>
    <dbReference type="NCBI Taxonomy" id="2213200"/>
    <lineage>
        <taxon>Bacteria</taxon>
        <taxon>Bacillati</taxon>
        <taxon>Actinomycetota</taxon>
        <taxon>Actinomycetes</taxon>
        <taxon>Mycobacteriales</taxon>
        <taxon>Nocardiaceae</taxon>
        <taxon>Nocardia</taxon>
    </lineage>
</organism>
<dbReference type="Proteomes" id="UP000183810">
    <property type="component" value="Chromosome"/>
</dbReference>
<protein>
    <recommendedName>
        <fullName evidence="4">DUF732 domain-containing protein</fullName>
    </recommendedName>
</protein>
<sequence length="123" mass="12428">MSRTTAAIAASTTVFALLLSGCGDDSSSTTDSSSSTAAAPTAEVDAGKAGMFVVSYRNAFPKLAEGRDDKAVADVLTQTCDDIAAGKSEPDTVAGIVSSTENGSATATDEEAQAIYQMSKLMC</sequence>
<reference evidence="2" key="1">
    <citation type="submission" date="2016-11" db="EMBL/GenBank/DDBJ databases">
        <authorList>
            <person name="Jaros S."/>
            <person name="Januszkiewicz K."/>
            <person name="Wedrychowicz H."/>
        </authorList>
    </citation>
    <scope>NUCLEOTIDE SEQUENCE [LARGE SCALE GENOMIC DNA]</scope>
    <source>
        <strain evidence="2">Y48</strain>
    </source>
</reference>
<evidence type="ECO:0000313" key="2">
    <source>
        <dbReference type="EMBL" id="APE33914.1"/>
    </source>
</evidence>
<evidence type="ECO:0000256" key="1">
    <source>
        <dbReference type="SAM" id="SignalP"/>
    </source>
</evidence>
<dbReference type="EMBL" id="CP018082">
    <property type="protein sequence ID" value="APE33914.1"/>
    <property type="molecule type" value="Genomic_DNA"/>
</dbReference>
<proteinExistence type="predicted"/>
<dbReference type="AlphaFoldDB" id="A0A1J0VPH5"/>
<accession>A0A1J0VPH5</accession>
<evidence type="ECO:0008006" key="4">
    <source>
        <dbReference type="Google" id="ProtNLM"/>
    </source>
</evidence>
<name>A0A1J0VPH5_9NOCA</name>
<keyword evidence="3" id="KW-1185">Reference proteome</keyword>
<feature type="chain" id="PRO_5039031960" description="DUF732 domain-containing protein" evidence="1">
    <location>
        <begin position="17"/>
        <end position="123"/>
    </location>
</feature>
<evidence type="ECO:0000313" key="3">
    <source>
        <dbReference type="Proteomes" id="UP000183810"/>
    </source>
</evidence>
<dbReference type="RefSeq" id="WP_071927095.1">
    <property type="nucleotide sequence ID" value="NZ_CP018082.1"/>
</dbReference>